<evidence type="ECO:0000313" key="3">
    <source>
        <dbReference type="Proteomes" id="UP000316759"/>
    </source>
</evidence>
<evidence type="ECO:0000256" key="1">
    <source>
        <dbReference type="SAM" id="MobiDB-lite"/>
    </source>
</evidence>
<protein>
    <submittedName>
        <fullName evidence="2">Uncharacterized protein</fullName>
    </submittedName>
</protein>
<dbReference type="Proteomes" id="UP000316759">
    <property type="component" value="Unassembled WGS sequence"/>
</dbReference>
<keyword evidence="3" id="KW-1185">Reference proteome</keyword>
<dbReference type="STRING" id="46835.A0A504Z2H2"/>
<name>A0A504Z2H2_FASGI</name>
<dbReference type="EMBL" id="SUNJ01001599">
    <property type="protein sequence ID" value="TPP66611.1"/>
    <property type="molecule type" value="Genomic_DNA"/>
</dbReference>
<feature type="region of interest" description="Disordered" evidence="1">
    <location>
        <begin position="1"/>
        <end position="35"/>
    </location>
</feature>
<gene>
    <name evidence="2" type="ORF">FGIG_00925</name>
</gene>
<sequence>MSDFSDSDSDYPAQVFPVPKSDTDNPPDPQRALTSPEGYIQFVRHEAESYPDVFYAPPPANENECNAVSVPEKVSHSHTYSTEQENRWLNFFTESVEEYQFCKSVLLEDCAKKERLTSQQLTNSALFDGVPSLSWITMRSRVELDSILELLASQCTRKRWKRSMVCFTW</sequence>
<comment type="caution">
    <text evidence="2">The sequence shown here is derived from an EMBL/GenBank/DDBJ whole genome shotgun (WGS) entry which is preliminary data.</text>
</comment>
<accession>A0A504Z2H2</accession>
<dbReference type="AlphaFoldDB" id="A0A504Z2H2"/>
<dbReference type="OrthoDB" id="428895at2759"/>
<evidence type="ECO:0000313" key="2">
    <source>
        <dbReference type="EMBL" id="TPP66611.1"/>
    </source>
</evidence>
<proteinExistence type="predicted"/>
<reference evidence="2 3" key="1">
    <citation type="submission" date="2019-04" db="EMBL/GenBank/DDBJ databases">
        <title>Annotation for the trematode Fasciola gigantica.</title>
        <authorList>
            <person name="Choi Y.-J."/>
        </authorList>
    </citation>
    <scope>NUCLEOTIDE SEQUENCE [LARGE SCALE GENOMIC DNA]</scope>
    <source>
        <strain evidence="2">Uganda_cow_1</strain>
    </source>
</reference>
<organism evidence="2 3">
    <name type="scientific">Fasciola gigantica</name>
    <name type="common">Giant liver fluke</name>
    <dbReference type="NCBI Taxonomy" id="46835"/>
    <lineage>
        <taxon>Eukaryota</taxon>
        <taxon>Metazoa</taxon>
        <taxon>Spiralia</taxon>
        <taxon>Lophotrochozoa</taxon>
        <taxon>Platyhelminthes</taxon>
        <taxon>Trematoda</taxon>
        <taxon>Digenea</taxon>
        <taxon>Plagiorchiida</taxon>
        <taxon>Echinostomata</taxon>
        <taxon>Echinostomatoidea</taxon>
        <taxon>Fasciolidae</taxon>
        <taxon>Fasciola</taxon>
    </lineage>
</organism>